<gene>
    <name evidence="1" type="ORF">NP493_72g03036</name>
</gene>
<keyword evidence="2" id="KW-1185">Reference proteome</keyword>
<dbReference type="AlphaFoldDB" id="A0AAD9UIF2"/>
<dbReference type="EMBL" id="JAODUO010000073">
    <property type="protein sequence ID" value="KAK2190644.1"/>
    <property type="molecule type" value="Genomic_DNA"/>
</dbReference>
<accession>A0AAD9UIF2</accession>
<evidence type="ECO:0000313" key="2">
    <source>
        <dbReference type="Proteomes" id="UP001209878"/>
    </source>
</evidence>
<reference evidence="1" key="1">
    <citation type="journal article" date="2023" name="Mol. Biol. Evol.">
        <title>Third-Generation Sequencing Reveals the Adaptive Role of the Epigenome in Three Deep-Sea Polychaetes.</title>
        <authorList>
            <person name="Perez M."/>
            <person name="Aroh O."/>
            <person name="Sun Y."/>
            <person name="Lan Y."/>
            <person name="Juniper S.K."/>
            <person name="Young C.R."/>
            <person name="Angers B."/>
            <person name="Qian P.Y."/>
        </authorList>
    </citation>
    <scope>NUCLEOTIDE SEQUENCE</scope>
    <source>
        <strain evidence="1">R07B-5</strain>
    </source>
</reference>
<evidence type="ECO:0000313" key="1">
    <source>
        <dbReference type="EMBL" id="KAK2190644.1"/>
    </source>
</evidence>
<sequence>MGQLLKHGLLDGVSLITPQGKCIYSKGCLTDVAETAWRQFTDVFRYATPKHDEEMCQRGFQLPQGDKPPLQFKVFKKTFCSMYATSESKREGLIACSLPYGTLICVFSSVRHPANAVIVHVENFCDSLRA</sequence>
<organism evidence="1 2">
    <name type="scientific">Ridgeia piscesae</name>
    <name type="common">Tubeworm</name>
    <dbReference type="NCBI Taxonomy" id="27915"/>
    <lineage>
        <taxon>Eukaryota</taxon>
        <taxon>Metazoa</taxon>
        <taxon>Spiralia</taxon>
        <taxon>Lophotrochozoa</taxon>
        <taxon>Annelida</taxon>
        <taxon>Polychaeta</taxon>
        <taxon>Sedentaria</taxon>
        <taxon>Canalipalpata</taxon>
        <taxon>Sabellida</taxon>
        <taxon>Siboglinidae</taxon>
        <taxon>Ridgeia</taxon>
    </lineage>
</organism>
<proteinExistence type="predicted"/>
<name>A0AAD9UIF2_RIDPI</name>
<dbReference type="Proteomes" id="UP001209878">
    <property type="component" value="Unassembled WGS sequence"/>
</dbReference>
<protein>
    <submittedName>
        <fullName evidence="1">Uncharacterized protein</fullName>
    </submittedName>
</protein>
<comment type="caution">
    <text evidence="1">The sequence shown here is derived from an EMBL/GenBank/DDBJ whole genome shotgun (WGS) entry which is preliminary data.</text>
</comment>